<dbReference type="InParanoid" id="A0A2H3E7V6"/>
<dbReference type="AlphaFoldDB" id="A0A2H3E7V6"/>
<feature type="region of interest" description="Disordered" evidence="1">
    <location>
        <begin position="90"/>
        <end position="133"/>
    </location>
</feature>
<dbReference type="Proteomes" id="UP000217790">
    <property type="component" value="Unassembled WGS sequence"/>
</dbReference>
<evidence type="ECO:0000313" key="2">
    <source>
        <dbReference type="EMBL" id="PBK99792.1"/>
    </source>
</evidence>
<organism evidence="2 3">
    <name type="scientific">Armillaria gallica</name>
    <name type="common">Bulbous honey fungus</name>
    <name type="synonym">Armillaria bulbosa</name>
    <dbReference type="NCBI Taxonomy" id="47427"/>
    <lineage>
        <taxon>Eukaryota</taxon>
        <taxon>Fungi</taxon>
        <taxon>Dikarya</taxon>
        <taxon>Basidiomycota</taxon>
        <taxon>Agaricomycotina</taxon>
        <taxon>Agaricomycetes</taxon>
        <taxon>Agaricomycetidae</taxon>
        <taxon>Agaricales</taxon>
        <taxon>Marasmiineae</taxon>
        <taxon>Physalacriaceae</taxon>
        <taxon>Armillaria</taxon>
    </lineage>
</organism>
<gene>
    <name evidence="2" type="ORF">ARMGADRAFT_1074636</name>
</gene>
<accession>A0A2H3E7V6</accession>
<protein>
    <recommendedName>
        <fullName evidence="4">C2H2-type domain-containing protein</fullName>
    </recommendedName>
</protein>
<dbReference type="Pfam" id="PF18759">
    <property type="entry name" value="Plavaka"/>
    <property type="match status" value="1"/>
</dbReference>
<dbReference type="InterPro" id="IPR041078">
    <property type="entry name" value="Plavaka"/>
</dbReference>
<sequence>MPSKTCPHCRKPFPNADCLNRHISHSEKCLTEHKEDIARRGIDAWSMPVKNGESLSQEEYVDTVDPLQPMNDIDLDLEINVEELSLDNEDIGDPLPIATDTSAAPNQALSPPQDAAPSNHHSSRQTTVEEVPDEGDLLENDRYIHPCPKELQAGVPIGHGVPDFEKIRERLNNEGNEWRPFADEDKWELAEWLLCNVSQMQAEAFLKLPITQQCIKPSYGNLKTFMKKIDQLPTQTPEWKCDIITVTGDKIDCNGKLAVEELELWHCNPIECVKELFGNPAFHDLLAYAPEKAYTDENGTNQIYDEMWTGDWWWETQKKLPFGATIAALILSSNKTQLTQFHGDKSAWPIYLTLGNIDKVTRRRPTAHATVLIGYLPVAKLECFKDDTHSVTGYCHEGVDILCADTFIRRVYLLLAAYMADFPEQCLVACCKESYCPKCCVEPSQRVILEHKKSGHHVPAFTKEGLRLVWKSFWIELLHCDIFTCFTPDILHQLHKGVFKDHLVDWCMEIASKTEIDEQFKRMPNFPGLRHFKKGISFVSQWTGREHKEMQCVFISILQDAVQPAVLRTAVAVVDFIYYSRLYVHTSEMLASLESALKTFHDNKQIIINTGV</sequence>
<evidence type="ECO:0000256" key="1">
    <source>
        <dbReference type="SAM" id="MobiDB-lite"/>
    </source>
</evidence>
<evidence type="ECO:0000313" key="3">
    <source>
        <dbReference type="Proteomes" id="UP000217790"/>
    </source>
</evidence>
<dbReference type="OMA" id="ELELWHC"/>
<feature type="compositionally biased region" description="Polar residues" evidence="1">
    <location>
        <begin position="99"/>
        <end position="110"/>
    </location>
</feature>
<reference evidence="3" key="1">
    <citation type="journal article" date="2017" name="Nat. Ecol. Evol.">
        <title>Genome expansion and lineage-specific genetic innovations in the forest pathogenic fungi Armillaria.</title>
        <authorList>
            <person name="Sipos G."/>
            <person name="Prasanna A.N."/>
            <person name="Walter M.C."/>
            <person name="O'Connor E."/>
            <person name="Balint B."/>
            <person name="Krizsan K."/>
            <person name="Kiss B."/>
            <person name="Hess J."/>
            <person name="Varga T."/>
            <person name="Slot J."/>
            <person name="Riley R."/>
            <person name="Boka B."/>
            <person name="Rigling D."/>
            <person name="Barry K."/>
            <person name="Lee J."/>
            <person name="Mihaltcheva S."/>
            <person name="LaButti K."/>
            <person name="Lipzen A."/>
            <person name="Waldron R."/>
            <person name="Moloney N.M."/>
            <person name="Sperisen C."/>
            <person name="Kredics L."/>
            <person name="Vagvoelgyi C."/>
            <person name="Patrignani A."/>
            <person name="Fitzpatrick D."/>
            <person name="Nagy I."/>
            <person name="Doyle S."/>
            <person name="Anderson J.B."/>
            <person name="Grigoriev I.V."/>
            <person name="Gueldener U."/>
            <person name="Muensterkoetter M."/>
            <person name="Nagy L.G."/>
        </authorList>
    </citation>
    <scope>NUCLEOTIDE SEQUENCE [LARGE SCALE GENOMIC DNA]</scope>
    <source>
        <strain evidence="3">Ar21-2</strain>
    </source>
</reference>
<keyword evidence="3" id="KW-1185">Reference proteome</keyword>
<proteinExistence type="predicted"/>
<name>A0A2H3E7V6_ARMGA</name>
<dbReference type="OrthoDB" id="2418900at2759"/>
<evidence type="ECO:0008006" key="4">
    <source>
        <dbReference type="Google" id="ProtNLM"/>
    </source>
</evidence>
<dbReference type="EMBL" id="KZ293647">
    <property type="protein sequence ID" value="PBK99792.1"/>
    <property type="molecule type" value="Genomic_DNA"/>
</dbReference>